<evidence type="ECO:0000313" key="15">
    <source>
        <dbReference type="EMBL" id="CAI8057836.1"/>
    </source>
</evidence>
<dbReference type="GO" id="GO:0005737">
    <property type="term" value="C:cytoplasm"/>
    <property type="evidence" value="ECO:0007669"/>
    <property type="project" value="UniProtKB-SubCell"/>
</dbReference>
<comment type="caution">
    <text evidence="15">The sequence shown here is derived from an EMBL/GenBank/DDBJ whole genome shotgun (WGS) entry which is preliminary data.</text>
</comment>
<dbReference type="EMBL" id="CASHTH010004480">
    <property type="protein sequence ID" value="CAI8057836.1"/>
    <property type="molecule type" value="Genomic_DNA"/>
</dbReference>
<keyword evidence="11" id="KW-0694">RNA-binding</keyword>
<evidence type="ECO:0000256" key="10">
    <source>
        <dbReference type="ARBA" id="ARBA00022839"/>
    </source>
</evidence>
<evidence type="ECO:0000256" key="6">
    <source>
        <dbReference type="ARBA" id="ARBA00022490"/>
    </source>
</evidence>
<evidence type="ECO:0000256" key="14">
    <source>
        <dbReference type="ARBA" id="ARBA00023242"/>
    </source>
</evidence>
<keyword evidence="12" id="KW-0805">Transcription regulation</keyword>
<keyword evidence="10" id="KW-0269">Exonuclease</keyword>
<organism evidence="15 16">
    <name type="scientific">Geodia barretti</name>
    <name type="common">Barrett's horny sponge</name>
    <dbReference type="NCBI Taxonomy" id="519541"/>
    <lineage>
        <taxon>Eukaryota</taxon>
        <taxon>Metazoa</taxon>
        <taxon>Porifera</taxon>
        <taxon>Demospongiae</taxon>
        <taxon>Heteroscleromorpha</taxon>
        <taxon>Tetractinellida</taxon>
        <taxon>Astrophorina</taxon>
        <taxon>Geodiidae</taxon>
        <taxon>Geodia</taxon>
    </lineage>
</organism>
<dbReference type="Pfam" id="PF04857">
    <property type="entry name" value="CAF1"/>
    <property type="match status" value="2"/>
</dbReference>
<dbReference type="SUPFAM" id="SSF53098">
    <property type="entry name" value="Ribonuclease H-like"/>
    <property type="match status" value="1"/>
</dbReference>
<sequence length="245" mass="27905">LSRLQKDTEFPGIVAKPIGDFRSASDYQYQLLQTNVNLLKLIQLGITFYNNEGERPPGISTFQFNFKFCLSEDMYAQDSIDMLTQAGIQFKRHEEEGIEMSNFAELLTSSGLVLREEISWITFASGYDFGYLMRVLTCQKLPEEESDFFDLMSYFFPKVYDVKYLMKSCKNLKGGLQEVADSLKLERVGKQHQAGSDSFLTGAAFFRMKQVFFDDHINEETYCGNVFGLGNSYSGNGYTLTDASQ</sequence>
<evidence type="ECO:0000256" key="7">
    <source>
        <dbReference type="ARBA" id="ARBA00022722"/>
    </source>
</evidence>
<evidence type="ECO:0000256" key="11">
    <source>
        <dbReference type="ARBA" id="ARBA00022884"/>
    </source>
</evidence>
<dbReference type="Gene3D" id="3.30.420.10">
    <property type="entry name" value="Ribonuclease H-like superfamily/Ribonuclease H"/>
    <property type="match status" value="1"/>
</dbReference>
<keyword evidence="13" id="KW-0804">Transcription</keyword>
<evidence type="ECO:0000256" key="12">
    <source>
        <dbReference type="ARBA" id="ARBA00023015"/>
    </source>
</evidence>
<feature type="non-terminal residue" evidence="15">
    <location>
        <position position="1"/>
    </location>
</feature>
<keyword evidence="7" id="KW-0540">Nuclease</keyword>
<proteinExistence type="inferred from homology"/>
<gene>
    <name evidence="15" type="ORF">GBAR_LOCUS31492</name>
</gene>
<protein>
    <recommendedName>
        <fullName evidence="5">poly(A)-specific ribonuclease</fullName>
        <ecNumber evidence="5">3.1.13.4</ecNumber>
    </recommendedName>
</protein>
<dbReference type="GO" id="GO:0005634">
    <property type="term" value="C:nucleus"/>
    <property type="evidence" value="ECO:0007669"/>
    <property type="project" value="UniProtKB-SubCell"/>
</dbReference>
<dbReference type="InterPro" id="IPR006941">
    <property type="entry name" value="RNase_CAF1"/>
</dbReference>
<keyword evidence="6" id="KW-0963">Cytoplasm</keyword>
<keyword evidence="9" id="KW-0378">Hydrolase</keyword>
<evidence type="ECO:0000256" key="5">
    <source>
        <dbReference type="ARBA" id="ARBA00012161"/>
    </source>
</evidence>
<dbReference type="GO" id="GO:0004535">
    <property type="term" value="F:poly(A)-specific ribonuclease activity"/>
    <property type="evidence" value="ECO:0007669"/>
    <property type="project" value="UniProtKB-EC"/>
</dbReference>
<dbReference type="EC" id="3.1.13.4" evidence="5"/>
<evidence type="ECO:0000256" key="2">
    <source>
        <dbReference type="ARBA" id="ARBA00004123"/>
    </source>
</evidence>
<dbReference type="GO" id="GO:0030014">
    <property type="term" value="C:CCR4-NOT complex"/>
    <property type="evidence" value="ECO:0007669"/>
    <property type="project" value="InterPro"/>
</dbReference>
<evidence type="ECO:0000256" key="8">
    <source>
        <dbReference type="ARBA" id="ARBA00022723"/>
    </source>
</evidence>
<dbReference type="InterPro" id="IPR012337">
    <property type="entry name" value="RNaseH-like_sf"/>
</dbReference>
<evidence type="ECO:0000256" key="4">
    <source>
        <dbReference type="ARBA" id="ARBA00008372"/>
    </source>
</evidence>
<name>A0AA35XLV0_GEOBA</name>
<comment type="similarity">
    <text evidence="4">Belongs to the CAF1 family.</text>
</comment>
<accession>A0AA35XLV0</accession>
<dbReference type="InterPro" id="IPR036397">
    <property type="entry name" value="RNaseH_sf"/>
</dbReference>
<comment type="subcellular location">
    <subcellularLocation>
        <location evidence="3">Cytoplasm</location>
    </subcellularLocation>
    <subcellularLocation>
        <location evidence="2">Nucleus</location>
    </subcellularLocation>
</comment>
<dbReference type="GO" id="GO:0046872">
    <property type="term" value="F:metal ion binding"/>
    <property type="evidence" value="ECO:0007669"/>
    <property type="project" value="UniProtKB-KW"/>
</dbReference>
<evidence type="ECO:0000256" key="3">
    <source>
        <dbReference type="ARBA" id="ARBA00004496"/>
    </source>
</evidence>
<dbReference type="Proteomes" id="UP001174909">
    <property type="component" value="Unassembled WGS sequence"/>
</dbReference>
<keyword evidence="8" id="KW-0479">Metal-binding</keyword>
<keyword evidence="14" id="KW-0539">Nucleus</keyword>
<reference evidence="15" key="1">
    <citation type="submission" date="2023-03" db="EMBL/GenBank/DDBJ databases">
        <authorList>
            <person name="Steffen K."/>
            <person name="Cardenas P."/>
        </authorList>
    </citation>
    <scope>NUCLEOTIDE SEQUENCE</scope>
</reference>
<dbReference type="InterPro" id="IPR039637">
    <property type="entry name" value="CNOT7/CNOT8/Pop2"/>
</dbReference>
<comment type="catalytic activity">
    <reaction evidence="1">
        <text>Exonucleolytic cleavage of poly(A) to 5'-AMP.</text>
        <dbReference type="EC" id="3.1.13.4"/>
    </reaction>
</comment>
<evidence type="ECO:0000256" key="1">
    <source>
        <dbReference type="ARBA" id="ARBA00001663"/>
    </source>
</evidence>
<evidence type="ECO:0000256" key="9">
    <source>
        <dbReference type="ARBA" id="ARBA00022801"/>
    </source>
</evidence>
<evidence type="ECO:0000313" key="16">
    <source>
        <dbReference type="Proteomes" id="UP001174909"/>
    </source>
</evidence>
<dbReference type="GO" id="GO:0003723">
    <property type="term" value="F:RNA binding"/>
    <property type="evidence" value="ECO:0007669"/>
    <property type="project" value="UniProtKB-KW"/>
</dbReference>
<keyword evidence="16" id="KW-1185">Reference proteome</keyword>
<dbReference type="PANTHER" id="PTHR10797">
    <property type="entry name" value="CCR4-NOT TRANSCRIPTION COMPLEX SUBUNIT"/>
    <property type="match status" value="1"/>
</dbReference>
<evidence type="ECO:0000256" key="13">
    <source>
        <dbReference type="ARBA" id="ARBA00023163"/>
    </source>
</evidence>
<dbReference type="AlphaFoldDB" id="A0AA35XLV0"/>